<evidence type="ECO:0000256" key="2">
    <source>
        <dbReference type="SAM" id="SignalP"/>
    </source>
</evidence>
<dbReference type="PANTHER" id="PTHR31685">
    <property type="entry name" value="INTEGRAL MEMBRANE PROTEIN (AFU_ORTHOLOGUE AFUA_6G12730)-RELATED"/>
    <property type="match status" value="1"/>
</dbReference>
<evidence type="ECO:0008006" key="7">
    <source>
        <dbReference type="Google" id="ProtNLM"/>
    </source>
</evidence>
<feature type="domain" description="Protein YTP1-like C-terminal" evidence="4">
    <location>
        <begin position="280"/>
        <end position="560"/>
    </location>
</feature>
<dbReference type="PANTHER" id="PTHR31685:SF3">
    <property type="entry name" value="INTEGRAL MEMBRANE PROTEIN (AFU_ORTHOLOGUE AFUA_6G12730)"/>
    <property type="match status" value="1"/>
</dbReference>
<dbReference type="InterPro" id="IPR018827">
    <property type="entry name" value="YTP1_C"/>
</dbReference>
<feature type="domain" description="DUF2427" evidence="3">
    <location>
        <begin position="86"/>
        <end position="190"/>
    </location>
</feature>
<feature type="transmembrane region" description="Helical" evidence="1">
    <location>
        <begin position="103"/>
        <end position="124"/>
    </location>
</feature>
<evidence type="ECO:0000313" key="5">
    <source>
        <dbReference type="EMBL" id="ODQ67651.1"/>
    </source>
</evidence>
<feature type="transmembrane region" description="Helical" evidence="1">
    <location>
        <begin position="364"/>
        <end position="384"/>
    </location>
</feature>
<feature type="transmembrane region" description="Helical" evidence="1">
    <location>
        <begin position="270"/>
        <end position="291"/>
    </location>
</feature>
<feature type="transmembrane region" description="Helical" evidence="1">
    <location>
        <begin position="500"/>
        <end position="518"/>
    </location>
</feature>
<feature type="transmembrane region" description="Helical" evidence="1">
    <location>
        <begin position="165"/>
        <end position="187"/>
    </location>
</feature>
<feature type="transmembrane region" description="Helical" evidence="1">
    <location>
        <begin position="538"/>
        <end position="558"/>
    </location>
</feature>
<keyword evidence="1" id="KW-1133">Transmembrane helix</keyword>
<keyword evidence="2" id="KW-0732">Signal</keyword>
<dbReference type="Pfam" id="PF10348">
    <property type="entry name" value="DUF2427"/>
    <property type="match status" value="1"/>
</dbReference>
<feature type="transmembrane region" description="Helical" evidence="1">
    <location>
        <begin position="404"/>
        <end position="422"/>
    </location>
</feature>
<evidence type="ECO:0000313" key="6">
    <source>
        <dbReference type="Proteomes" id="UP000095009"/>
    </source>
</evidence>
<feature type="signal peptide" evidence="2">
    <location>
        <begin position="1"/>
        <end position="23"/>
    </location>
</feature>
<proteinExistence type="predicted"/>
<keyword evidence="1" id="KW-0812">Transmembrane</keyword>
<reference evidence="5 6" key="1">
    <citation type="journal article" date="2016" name="Proc. Natl. Acad. Sci. U.S.A.">
        <title>Comparative genomics of biotechnologically important yeasts.</title>
        <authorList>
            <person name="Riley R."/>
            <person name="Haridas S."/>
            <person name="Wolfe K.H."/>
            <person name="Lopes M.R."/>
            <person name="Hittinger C.T."/>
            <person name="Goeker M."/>
            <person name="Salamov A.A."/>
            <person name="Wisecaver J.H."/>
            <person name="Long T.M."/>
            <person name="Calvey C.H."/>
            <person name="Aerts A.L."/>
            <person name="Barry K.W."/>
            <person name="Choi C."/>
            <person name="Clum A."/>
            <person name="Coughlan A.Y."/>
            <person name="Deshpande S."/>
            <person name="Douglass A.P."/>
            <person name="Hanson S.J."/>
            <person name="Klenk H.-P."/>
            <person name="LaButti K.M."/>
            <person name="Lapidus A."/>
            <person name="Lindquist E.A."/>
            <person name="Lipzen A.M."/>
            <person name="Meier-Kolthoff J.P."/>
            <person name="Ohm R.A."/>
            <person name="Otillar R.P."/>
            <person name="Pangilinan J.L."/>
            <person name="Peng Y."/>
            <person name="Rokas A."/>
            <person name="Rosa C.A."/>
            <person name="Scheuner C."/>
            <person name="Sibirny A.A."/>
            <person name="Slot J.C."/>
            <person name="Stielow J.B."/>
            <person name="Sun H."/>
            <person name="Kurtzman C.P."/>
            <person name="Blackwell M."/>
            <person name="Grigoriev I.V."/>
            <person name="Jeffries T.W."/>
        </authorList>
    </citation>
    <scope>NUCLEOTIDE SEQUENCE [LARGE SCALE GENOMIC DNA]</scope>
    <source>
        <strain evidence="5 6">DSM 6958</strain>
    </source>
</reference>
<evidence type="ECO:0000259" key="3">
    <source>
        <dbReference type="Pfam" id="PF10348"/>
    </source>
</evidence>
<evidence type="ECO:0000259" key="4">
    <source>
        <dbReference type="Pfam" id="PF10355"/>
    </source>
</evidence>
<dbReference type="EMBL" id="KV454407">
    <property type="protein sequence ID" value="ODQ67651.1"/>
    <property type="molecule type" value="Genomic_DNA"/>
</dbReference>
<feature type="transmembrane region" description="Helical" evidence="1">
    <location>
        <begin position="131"/>
        <end position="153"/>
    </location>
</feature>
<keyword evidence="1" id="KW-0472">Membrane</keyword>
<sequence>MKLPCLSIIVLAHLLLGPLSVNALGATLDSSVTSLHHGSCDINNGETNCTNIIPSPAKLHSGHSSHGMPILNMTDLEPQQRLFWEQYDTTTYWSIANDHKVMLYLHTFSLIISVMALYPISIMLSITKSPFYIPVLTTHLIVMLFSLLAFFIYEPSTPAYLYPNNAYTKMSIILFFVTIVHYVAAIVKSLSEWVIAAGTHDIVFDDDNSDTIHSISSAHDDLDIDNLEPVTGQPFETKYQNQLMANIMANKWVNSTVCSFGYLSTLVFSLFNPLLFIYHVIFVFTGVAWSFRIGMGNQVFNVLAHFIKGGVFFLFGLLTWARFIGAWADKGWAWNLNPNDETQSDEEDIGNDYEGTKIKINKKLTMEFIECFLIFFYGSTNIFMEHMANTNGAWSVKDLQHASIAFMFLGGGLAGLLCESQVVSRFLPNKKHAISFNPFGAFVIFWTGILMSQHEQEIPTSTIIHSQWGNLLATAAVFRLFTYTLLYLKPPTNAEPTRPFTEAIVSFCLIAGGLVFIQSNTETVLGMVYRGIDGMFTLNVTVGATALLMSWQFVVFAIKGWSERS</sequence>
<name>A0A1E3PQF3_9ASCO</name>
<dbReference type="AlphaFoldDB" id="A0A1E3PQF3"/>
<dbReference type="Proteomes" id="UP000095009">
    <property type="component" value="Unassembled WGS sequence"/>
</dbReference>
<dbReference type="STRING" id="857566.A0A1E3PQF3"/>
<dbReference type="Pfam" id="PF10355">
    <property type="entry name" value="Ytp1"/>
    <property type="match status" value="1"/>
</dbReference>
<accession>A0A1E3PQF3</accession>
<organism evidence="5 6">
    <name type="scientific">Nadsonia fulvescens var. elongata DSM 6958</name>
    <dbReference type="NCBI Taxonomy" id="857566"/>
    <lineage>
        <taxon>Eukaryota</taxon>
        <taxon>Fungi</taxon>
        <taxon>Dikarya</taxon>
        <taxon>Ascomycota</taxon>
        <taxon>Saccharomycotina</taxon>
        <taxon>Dipodascomycetes</taxon>
        <taxon>Dipodascales</taxon>
        <taxon>Dipodascales incertae sedis</taxon>
        <taxon>Nadsonia</taxon>
    </lineage>
</organism>
<feature type="transmembrane region" description="Helical" evidence="1">
    <location>
        <begin position="303"/>
        <end position="321"/>
    </location>
</feature>
<gene>
    <name evidence="5" type="ORF">NADFUDRAFT_21636</name>
</gene>
<evidence type="ECO:0000256" key="1">
    <source>
        <dbReference type="SAM" id="Phobius"/>
    </source>
</evidence>
<protein>
    <recommendedName>
        <fullName evidence="7">Integral membrane protein</fullName>
    </recommendedName>
</protein>
<feature type="transmembrane region" description="Helical" evidence="1">
    <location>
        <begin position="471"/>
        <end position="488"/>
    </location>
</feature>
<keyword evidence="6" id="KW-1185">Reference proteome</keyword>
<dbReference type="InterPro" id="IPR018825">
    <property type="entry name" value="DUF2427"/>
</dbReference>
<feature type="transmembrane region" description="Helical" evidence="1">
    <location>
        <begin position="434"/>
        <end position="451"/>
    </location>
</feature>
<dbReference type="OrthoDB" id="4005299at2759"/>
<feature type="chain" id="PRO_5009133921" description="Integral membrane protein" evidence="2">
    <location>
        <begin position="24"/>
        <end position="565"/>
    </location>
</feature>